<reference evidence="2" key="2">
    <citation type="submission" date="2023-05" db="EMBL/GenBank/DDBJ databases">
        <authorList>
            <person name="Fouks B."/>
        </authorList>
    </citation>
    <scope>NUCLEOTIDE SEQUENCE</scope>
    <source>
        <strain evidence="2">Stay&amp;Tobe</strain>
        <tissue evidence="2">Testes</tissue>
    </source>
</reference>
<evidence type="ECO:0000313" key="3">
    <source>
        <dbReference type="Proteomes" id="UP001233999"/>
    </source>
</evidence>
<proteinExistence type="predicted"/>
<name>A0AAD8ELK9_DIPPU</name>
<organism evidence="2 3">
    <name type="scientific">Diploptera punctata</name>
    <name type="common">Pacific beetle cockroach</name>
    <dbReference type="NCBI Taxonomy" id="6984"/>
    <lineage>
        <taxon>Eukaryota</taxon>
        <taxon>Metazoa</taxon>
        <taxon>Ecdysozoa</taxon>
        <taxon>Arthropoda</taxon>
        <taxon>Hexapoda</taxon>
        <taxon>Insecta</taxon>
        <taxon>Pterygota</taxon>
        <taxon>Neoptera</taxon>
        <taxon>Polyneoptera</taxon>
        <taxon>Dictyoptera</taxon>
        <taxon>Blattodea</taxon>
        <taxon>Blaberoidea</taxon>
        <taxon>Blaberidae</taxon>
        <taxon>Diplopterinae</taxon>
        <taxon>Diploptera</taxon>
    </lineage>
</organism>
<feature type="non-terminal residue" evidence="2">
    <location>
        <position position="241"/>
    </location>
</feature>
<dbReference type="AlphaFoldDB" id="A0AAD8ELK9"/>
<reference evidence="2" key="1">
    <citation type="journal article" date="2023" name="IScience">
        <title>Live-bearing cockroach genome reveals convergent evolutionary mechanisms linked to viviparity in insects and beyond.</title>
        <authorList>
            <person name="Fouks B."/>
            <person name="Harrison M.C."/>
            <person name="Mikhailova A.A."/>
            <person name="Marchal E."/>
            <person name="English S."/>
            <person name="Carruthers M."/>
            <person name="Jennings E.C."/>
            <person name="Chiamaka E.L."/>
            <person name="Frigard R.A."/>
            <person name="Pippel M."/>
            <person name="Attardo G.M."/>
            <person name="Benoit J.B."/>
            <person name="Bornberg-Bauer E."/>
            <person name="Tobe S.S."/>
        </authorList>
    </citation>
    <scope>NUCLEOTIDE SEQUENCE</scope>
    <source>
        <strain evidence="2">Stay&amp;Tobe</strain>
    </source>
</reference>
<accession>A0AAD8ELK9</accession>
<feature type="region of interest" description="Disordered" evidence="1">
    <location>
        <begin position="184"/>
        <end position="241"/>
    </location>
</feature>
<evidence type="ECO:0000313" key="2">
    <source>
        <dbReference type="EMBL" id="KAJ9595180.1"/>
    </source>
</evidence>
<keyword evidence="3" id="KW-1185">Reference proteome</keyword>
<comment type="caution">
    <text evidence="2">The sequence shown here is derived from an EMBL/GenBank/DDBJ whole genome shotgun (WGS) entry which is preliminary data.</text>
</comment>
<dbReference type="Proteomes" id="UP001233999">
    <property type="component" value="Unassembled WGS sequence"/>
</dbReference>
<feature type="non-terminal residue" evidence="2">
    <location>
        <position position="1"/>
    </location>
</feature>
<sequence>NFSVLYSIDCDAQMSAQKPLTSSFVMDHIEFYHGRRHKPILMPRRLRAANCYSNIQFKNPNAVCPQMMDSSFPSSNIAPLPAKQQNTEDRKLQHIMFAIVEKLATTIKFTFAFTNTFISPSLMCKGGLHIYAICMKYIQCTLVLHSYPQTMWKILQKISGLLASREERLPLAAGEKRHCVRLSTMDSSSPIAGRTRQRSTNKPKLTVSDTNRPATATAPVPRSKPRAPLPPTASPATDGVA</sequence>
<protein>
    <submittedName>
        <fullName evidence="2">Uncharacterized protein</fullName>
    </submittedName>
</protein>
<gene>
    <name evidence="2" type="ORF">L9F63_013538</name>
</gene>
<evidence type="ECO:0000256" key="1">
    <source>
        <dbReference type="SAM" id="MobiDB-lite"/>
    </source>
</evidence>
<dbReference type="EMBL" id="JASPKZ010002687">
    <property type="protein sequence ID" value="KAJ9595180.1"/>
    <property type="molecule type" value="Genomic_DNA"/>
</dbReference>
<feature type="compositionally biased region" description="Polar residues" evidence="1">
    <location>
        <begin position="202"/>
        <end position="214"/>
    </location>
</feature>